<protein>
    <submittedName>
        <fullName evidence="3">Protein N-acetyltransferase, RimJ/RimL family</fullName>
    </submittedName>
    <submittedName>
        <fullName evidence="2">RimJ/RimL family protein N-acetyltransferase</fullName>
    </submittedName>
</protein>
<dbReference type="Gene3D" id="3.40.630.30">
    <property type="match status" value="1"/>
</dbReference>
<feature type="domain" description="N-acetyltransferase" evidence="1">
    <location>
        <begin position="53"/>
        <end position="210"/>
    </location>
</feature>
<evidence type="ECO:0000313" key="4">
    <source>
        <dbReference type="Proteomes" id="UP000199482"/>
    </source>
</evidence>
<keyword evidence="3" id="KW-0808">Transferase</keyword>
<reference evidence="2" key="3">
    <citation type="submission" date="2022-06" db="EMBL/GenBank/DDBJ databases">
        <title>Genomic Encyclopedia of Type Strains, Phase III (KMG-III): the genomes of soil and plant-associated and newly described type strains.</title>
        <authorList>
            <person name="Whitman W."/>
        </authorList>
    </citation>
    <scope>NUCLEOTIDE SEQUENCE</scope>
    <source>
        <strain evidence="2">CPCC 202695</strain>
    </source>
</reference>
<dbReference type="EMBL" id="SODL02000002">
    <property type="protein sequence ID" value="MCP2367222.1"/>
    <property type="molecule type" value="Genomic_DNA"/>
</dbReference>
<dbReference type="PROSITE" id="PS51186">
    <property type="entry name" value="GNAT"/>
    <property type="match status" value="1"/>
</dbReference>
<dbReference type="AlphaFoldDB" id="A0A1H1ZRC8"/>
<evidence type="ECO:0000313" key="5">
    <source>
        <dbReference type="Proteomes" id="UP000893823"/>
    </source>
</evidence>
<proteinExistence type="predicted"/>
<evidence type="ECO:0000313" key="2">
    <source>
        <dbReference type="EMBL" id="MCP2367222.1"/>
    </source>
</evidence>
<dbReference type="InterPro" id="IPR016181">
    <property type="entry name" value="Acyl_CoA_acyltransferase"/>
</dbReference>
<dbReference type="SUPFAM" id="SSF55729">
    <property type="entry name" value="Acyl-CoA N-acyltransferases (Nat)"/>
    <property type="match status" value="1"/>
</dbReference>
<dbReference type="PANTHER" id="PTHR43792:SF1">
    <property type="entry name" value="N-ACETYLTRANSFERASE DOMAIN-CONTAINING PROTEIN"/>
    <property type="match status" value="1"/>
</dbReference>
<name>A0A1H1ZRC8_9MICO</name>
<dbReference type="GO" id="GO:0016747">
    <property type="term" value="F:acyltransferase activity, transferring groups other than amino-acyl groups"/>
    <property type="evidence" value="ECO:0007669"/>
    <property type="project" value="InterPro"/>
</dbReference>
<keyword evidence="5" id="KW-1185">Reference proteome</keyword>
<dbReference type="STRING" id="589382.SAMN04489721_3301"/>
<evidence type="ECO:0000313" key="3">
    <source>
        <dbReference type="EMBL" id="SDT36169.1"/>
    </source>
</evidence>
<gene>
    <name evidence="2" type="ORF">BCL57_001376</name>
    <name evidence="3" type="ORF">SAMN04489721_3301</name>
</gene>
<sequence>MSRTTEGPPELDDHDGHSFASLLRSMIPQRPRFMRGPRIHDGVRSPVIRTERLVLRPHRLADADAWYALQSDPRVVEHLSWPLRTRAESFVHLAHRTRHTRLEQLDDFLALAVLLDDRLIGDASLHLRSLERADRRVDVGWVIGPDWQGRGYAREAAEAMLELAFEQLGAVRCEAHMTWGNSASKVLAERLGFEEVPADGDERVMVLTADRWSALRGRDGDTSTVSH</sequence>
<organism evidence="3 4">
    <name type="scientific">Agromyces flavus</name>
    <dbReference type="NCBI Taxonomy" id="589382"/>
    <lineage>
        <taxon>Bacteria</taxon>
        <taxon>Bacillati</taxon>
        <taxon>Actinomycetota</taxon>
        <taxon>Actinomycetes</taxon>
        <taxon>Micrococcales</taxon>
        <taxon>Microbacteriaceae</taxon>
        <taxon>Agromyces</taxon>
    </lineage>
</organism>
<dbReference type="Pfam" id="PF13302">
    <property type="entry name" value="Acetyltransf_3"/>
    <property type="match status" value="1"/>
</dbReference>
<dbReference type="InterPro" id="IPR051531">
    <property type="entry name" value="N-acetyltransferase"/>
</dbReference>
<dbReference type="RefSeq" id="WP_157675017.1">
    <property type="nucleotide sequence ID" value="NZ_BMDN01000002.1"/>
</dbReference>
<dbReference type="Proteomes" id="UP000893823">
    <property type="component" value="Unassembled WGS sequence"/>
</dbReference>
<dbReference type="Proteomes" id="UP000199482">
    <property type="component" value="Chromosome I"/>
</dbReference>
<dbReference type="InterPro" id="IPR000182">
    <property type="entry name" value="GNAT_dom"/>
</dbReference>
<accession>A0A1H1ZRC8</accession>
<dbReference type="CDD" id="cd04301">
    <property type="entry name" value="NAT_SF"/>
    <property type="match status" value="1"/>
</dbReference>
<dbReference type="PANTHER" id="PTHR43792">
    <property type="entry name" value="GNAT FAMILY, PUTATIVE (AFU_ORTHOLOGUE AFUA_3G00765)-RELATED-RELATED"/>
    <property type="match status" value="1"/>
</dbReference>
<reference evidence="3" key="1">
    <citation type="submission" date="2016-10" db="EMBL/GenBank/DDBJ databases">
        <authorList>
            <person name="de Groot N.N."/>
        </authorList>
    </citation>
    <scope>NUCLEOTIDE SEQUENCE [LARGE SCALE GENOMIC DNA]</scope>
    <source>
        <strain evidence="3">CPCC 202695</strain>
    </source>
</reference>
<reference evidence="4" key="2">
    <citation type="submission" date="2016-10" db="EMBL/GenBank/DDBJ databases">
        <authorList>
            <person name="Varghese N."/>
            <person name="Submissions S."/>
        </authorList>
    </citation>
    <scope>NUCLEOTIDE SEQUENCE [LARGE SCALE GENOMIC DNA]</scope>
    <source>
        <strain evidence="4">CPCC 202695</strain>
    </source>
</reference>
<dbReference type="EMBL" id="LT629755">
    <property type="protein sequence ID" value="SDT36169.1"/>
    <property type="molecule type" value="Genomic_DNA"/>
</dbReference>
<evidence type="ECO:0000259" key="1">
    <source>
        <dbReference type="PROSITE" id="PS51186"/>
    </source>
</evidence>